<feature type="domain" description="EGF-like" evidence="10">
    <location>
        <begin position="294"/>
        <end position="331"/>
    </location>
</feature>
<dbReference type="InterPro" id="IPR018097">
    <property type="entry name" value="EGF_Ca-bd_CS"/>
</dbReference>
<feature type="domain" description="EGF-like" evidence="10">
    <location>
        <begin position="47"/>
        <end position="88"/>
    </location>
</feature>
<dbReference type="InterPro" id="IPR017878">
    <property type="entry name" value="TB_dom"/>
</dbReference>
<dbReference type="InterPro" id="IPR001881">
    <property type="entry name" value="EGF-like_Ca-bd_dom"/>
</dbReference>
<keyword evidence="8" id="KW-0325">Glycoprotein</keyword>
<feature type="domain" description="EGF-like" evidence="10">
    <location>
        <begin position="5"/>
        <end position="46"/>
    </location>
</feature>
<dbReference type="FunFam" id="2.10.25.10:FF:000096">
    <property type="entry name" value="Putative fibrillin 2"/>
    <property type="match status" value="1"/>
</dbReference>
<evidence type="ECO:0000256" key="3">
    <source>
        <dbReference type="ARBA" id="ARBA00022530"/>
    </source>
</evidence>
<evidence type="ECO:0000256" key="2">
    <source>
        <dbReference type="ARBA" id="ARBA00022525"/>
    </source>
</evidence>
<feature type="domain" description="EGF-like" evidence="10">
    <location>
        <begin position="400"/>
        <end position="440"/>
    </location>
</feature>
<dbReference type="SUPFAM" id="SSF57196">
    <property type="entry name" value="EGF/Laminin"/>
    <property type="match status" value="4"/>
</dbReference>
<keyword evidence="3" id="KW-0272">Extracellular matrix</keyword>
<keyword evidence="2" id="KW-0964">Secreted</keyword>
<dbReference type="SMART" id="SM00179">
    <property type="entry name" value="EGF_CA"/>
    <property type="match status" value="7"/>
</dbReference>
<dbReference type="InterPro" id="IPR052080">
    <property type="entry name" value="vWF_C/EGF_Fibrillin"/>
</dbReference>
<dbReference type="InterPro" id="IPR049883">
    <property type="entry name" value="NOTCH1_EGF-like"/>
</dbReference>
<dbReference type="SUPFAM" id="SSF57581">
    <property type="entry name" value="TB module/8-cys domain"/>
    <property type="match status" value="2"/>
</dbReference>
<keyword evidence="4 9" id="KW-0245">EGF-like domain</keyword>
<keyword evidence="7 9" id="KW-1015">Disulfide bond</keyword>
<dbReference type="EMBL" id="JAFIRN010000015">
    <property type="protein sequence ID" value="KAG5834128.1"/>
    <property type="molecule type" value="Genomic_DNA"/>
</dbReference>
<feature type="domain" description="TB" evidence="11">
    <location>
        <begin position="446"/>
        <end position="498"/>
    </location>
</feature>
<dbReference type="GO" id="GO:0005509">
    <property type="term" value="F:calcium ion binding"/>
    <property type="evidence" value="ECO:0007669"/>
    <property type="project" value="InterPro"/>
</dbReference>
<evidence type="ECO:0000259" key="11">
    <source>
        <dbReference type="PROSITE" id="PS51364"/>
    </source>
</evidence>
<protein>
    <submittedName>
        <fullName evidence="12">Uncharacterized protein</fullName>
    </submittedName>
</protein>
<accession>A0A9D3LWX8</accession>
<dbReference type="CDD" id="cd00054">
    <property type="entry name" value="EGF_CA"/>
    <property type="match status" value="5"/>
</dbReference>
<dbReference type="Gene3D" id="3.90.290.10">
    <property type="entry name" value="TGF-beta binding (TB) domain"/>
    <property type="match status" value="2"/>
</dbReference>
<dbReference type="Pfam" id="PF00683">
    <property type="entry name" value="TB"/>
    <property type="match status" value="2"/>
</dbReference>
<evidence type="ECO:0000313" key="13">
    <source>
        <dbReference type="Proteomes" id="UP001044222"/>
    </source>
</evidence>
<dbReference type="InterPro" id="IPR000152">
    <property type="entry name" value="EGF-type_Asp/Asn_hydroxyl_site"/>
</dbReference>
<keyword evidence="13" id="KW-1185">Reference proteome</keyword>
<evidence type="ECO:0000256" key="9">
    <source>
        <dbReference type="PROSITE-ProRule" id="PRU00076"/>
    </source>
</evidence>
<dbReference type="SUPFAM" id="SSF57184">
    <property type="entry name" value="Growth factor receptor domain"/>
    <property type="match status" value="1"/>
</dbReference>
<reference evidence="12" key="1">
    <citation type="submission" date="2021-01" db="EMBL/GenBank/DDBJ databases">
        <title>A chromosome-scale assembly of European eel, Anguilla anguilla.</title>
        <authorList>
            <person name="Henkel C."/>
            <person name="Jong-Raadsen S.A."/>
            <person name="Dufour S."/>
            <person name="Weltzien F.-A."/>
            <person name="Palstra A.P."/>
            <person name="Pelster B."/>
            <person name="Spaink H.P."/>
            <person name="Van Den Thillart G.E."/>
            <person name="Jansen H."/>
            <person name="Zahm M."/>
            <person name="Klopp C."/>
            <person name="Cedric C."/>
            <person name="Louis A."/>
            <person name="Berthelot C."/>
            <person name="Parey E."/>
            <person name="Roest Crollius H."/>
            <person name="Montfort J."/>
            <person name="Robinson-Rechavi M."/>
            <person name="Bucao C."/>
            <person name="Bouchez O."/>
            <person name="Gislard M."/>
            <person name="Lluch J."/>
            <person name="Milhes M."/>
            <person name="Lampietro C."/>
            <person name="Lopez Roques C."/>
            <person name="Donnadieu C."/>
            <person name="Braasch I."/>
            <person name="Desvignes T."/>
            <person name="Postlethwait J."/>
            <person name="Bobe J."/>
            <person name="Guiguen Y."/>
            <person name="Dirks R."/>
        </authorList>
    </citation>
    <scope>NUCLEOTIDE SEQUENCE</scope>
    <source>
        <strain evidence="12">Tag_6206</strain>
        <tissue evidence="12">Liver</tissue>
    </source>
</reference>
<dbReference type="InterPro" id="IPR036773">
    <property type="entry name" value="TB_dom_sf"/>
</dbReference>
<dbReference type="PROSITE" id="PS01187">
    <property type="entry name" value="EGF_CA"/>
    <property type="match status" value="3"/>
</dbReference>
<dbReference type="FunFam" id="2.10.25.10:FF:000149">
    <property type="entry name" value="Fibrillin 2"/>
    <property type="match status" value="1"/>
</dbReference>
<evidence type="ECO:0000256" key="1">
    <source>
        <dbReference type="ARBA" id="ARBA00004498"/>
    </source>
</evidence>
<dbReference type="FunFam" id="3.90.290.10:FF:000007">
    <property type="entry name" value="Fibrillin 2"/>
    <property type="match status" value="1"/>
</dbReference>
<dbReference type="AlphaFoldDB" id="A0A9D3LWX8"/>
<evidence type="ECO:0000256" key="5">
    <source>
        <dbReference type="ARBA" id="ARBA00022729"/>
    </source>
</evidence>
<feature type="domain" description="EGF-like" evidence="10">
    <location>
        <begin position="254"/>
        <end position="293"/>
    </location>
</feature>
<dbReference type="PROSITE" id="PS51364">
    <property type="entry name" value="TB"/>
    <property type="match status" value="2"/>
</dbReference>
<dbReference type="PROSITE" id="PS00010">
    <property type="entry name" value="ASX_HYDROXYL"/>
    <property type="match status" value="6"/>
</dbReference>
<dbReference type="PANTHER" id="PTHR47333">
    <property type="entry name" value="VON WILLEBRAND FACTOR C AND EGF DOMAIN-CONTAINING PROTEIN"/>
    <property type="match status" value="1"/>
</dbReference>
<dbReference type="PROSITE" id="PS01186">
    <property type="entry name" value="EGF_2"/>
    <property type="match status" value="4"/>
</dbReference>
<dbReference type="InterPro" id="IPR000742">
    <property type="entry name" value="EGF"/>
</dbReference>
<organism evidence="12 13">
    <name type="scientific">Anguilla anguilla</name>
    <name type="common">European freshwater eel</name>
    <name type="synonym">Muraena anguilla</name>
    <dbReference type="NCBI Taxonomy" id="7936"/>
    <lineage>
        <taxon>Eukaryota</taxon>
        <taxon>Metazoa</taxon>
        <taxon>Chordata</taxon>
        <taxon>Craniata</taxon>
        <taxon>Vertebrata</taxon>
        <taxon>Euteleostomi</taxon>
        <taxon>Actinopterygii</taxon>
        <taxon>Neopterygii</taxon>
        <taxon>Teleostei</taxon>
        <taxon>Anguilliformes</taxon>
        <taxon>Anguillidae</taxon>
        <taxon>Anguilla</taxon>
    </lineage>
</organism>
<dbReference type="FunFam" id="3.90.290.10:FF:000020">
    <property type="entry name" value="Fibrillin-1"/>
    <property type="match status" value="1"/>
</dbReference>
<proteinExistence type="predicted"/>
<evidence type="ECO:0000259" key="10">
    <source>
        <dbReference type="PROSITE" id="PS50026"/>
    </source>
</evidence>
<feature type="domain" description="TB" evidence="11">
    <location>
        <begin position="93"/>
        <end position="146"/>
    </location>
</feature>
<evidence type="ECO:0000256" key="6">
    <source>
        <dbReference type="ARBA" id="ARBA00022737"/>
    </source>
</evidence>
<name>A0A9D3LWX8_ANGAN</name>
<dbReference type="SMART" id="SM00181">
    <property type="entry name" value="EGF"/>
    <property type="match status" value="7"/>
</dbReference>
<feature type="disulfide bond" evidence="9">
    <location>
        <begin position="258"/>
        <end position="268"/>
    </location>
</feature>
<dbReference type="Proteomes" id="UP001044222">
    <property type="component" value="Chromosome 15"/>
</dbReference>
<comment type="caution">
    <text evidence="12">The sequence shown here is derived from an EMBL/GenBank/DDBJ whole genome shotgun (WGS) entry which is preliminary data.</text>
</comment>
<dbReference type="PANTHER" id="PTHR47333:SF5">
    <property type="entry name" value="FIBRILLIN-3"/>
    <property type="match status" value="1"/>
</dbReference>
<comment type="subcellular location">
    <subcellularLocation>
        <location evidence="1">Secreted</location>
        <location evidence="1">Extracellular space</location>
        <location evidence="1">Extracellular matrix</location>
    </subcellularLocation>
</comment>
<evidence type="ECO:0000313" key="12">
    <source>
        <dbReference type="EMBL" id="KAG5834128.1"/>
    </source>
</evidence>
<comment type="caution">
    <text evidence="9">Lacks conserved residue(s) required for the propagation of feature annotation.</text>
</comment>
<evidence type="ECO:0000256" key="7">
    <source>
        <dbReference type="ARBA" id="ARBA00023157"/>
    </source>
</evidence>
<feature type="domain" description="EGF-like" evidence="10">
    <location>
        <begin position="213"/>
        <end position="253"/>
    </location>
</feature>
<sequence>MKDFDVEECLAIPGLCKGGTCLNTVGSYECKCPAGHLPNEGTQKCEDVDECATVPHVCGGGQCQNTAGSYTCSCPPGFAQSPDGTRCVDPRLGSCYGSLQNGRCAQELSGTFGKAQCCCDSGRCWVRGNVPEICPVPGSEEFHRLCLGGAPDGGRFPGGDPGVVGGKWKPLIPGDYDFTFNGGRLPPPTGTGPGCPPGVRLKVPVSAATLNQTVDICQLLNNLCLNGRCIPVPSSYRCECNMGFTQDARGDCTDVDECASDPCVNGDCVNTPGSYHCRCHSGFQRIPAKQTCIDIDECLHNGVLCRNGRCLNTDGSFQCICNAGFQLAPTGRTASVRLRPHPPPPSARCFLEAADFVANHDECTTTNMCLNGMCINEDGSFKCVCKTGFTLAFSGRYCTDVDECQTPGMCMNGRCVNTEGSFRCDCPAGLAVGADGRLCADTHMRSTCYGAIKKGVCVRPFLGAVTKSECCCADADYSFGEPCQPCPAKSSAEFQALCVSGIGFSVDGTDINECALNPDICSNGVCENLTARASTAPTQRADCGDLRQKKDGAFGRRT</sequence>
<gene>
    <name evidence="12" type="ORF">ANANG_G00258090</name>
</gene>
<feature type="domain" description="EGF-like" evidence="10">
    <location>
        <begin position="359"/>
        <end position="399"/>
    </location>
</feature>
<evidence type="ECO:0000256" key="8">
    <source>
        <dbReference type="ARBA" id="ARBA00023180"/>
    </source>
</evidence>
<dbReference type="Pfam" id="PF07645">
    <property type="entry name" value="EGF_CA"/>
    <property type="match status" value="6"/>
</dbReference>
<dbReference type="PROSITE" id="PS50026">
    <property type="entry name" value="EGF_3"/>
    <property type="match status" value="7"/>
</dbReference>
<dbReference type="Pfam" id="PF00008">
    <property type="entry name" value="EGF"/>
    <property type="match status" value="1"/>
</dbReference>
<dbReference type="Gene3D" id="2.10.25.10">
    <property type="entry name" value="Laminin"/>
    <property type="match status" value="7"/>
</dbReference>
<evidence type="ECO:0000256" key="4">
    <source>
        <dbReference type="ARBA" id="ARBA00022536"/>
    </source>
</evidence>
<keyword evidence="6" id="KW-0677">Repeat</keyword>
<dbReference type="FunFam" id="2.10.25.10:FF:000003">
    <property type="entry name" value="fibrillin-1 isoform X1"/>
    <property type="match status" value="5"/>
</dbReference>
<keyword evidence="5" id="KW-0732">Signal</keyword>
<dbReference type="InterPro" id="IPR009030">
    <property type="entry name" value="Growth_fac_rcpt_cys_sf"/>
</dbReference>